<dbReference type="AlphaFoldDB" id="A0A5C3L237"/>
<sequence>MTLLGQFPGELYSHIISYIPDEEVQATVLSLTRVFPQAPIPLHHLYRRIRVRIPRQAVLLNRHLRKLKTSQTESDWLLRIHGICIESWDIDAEVVLNILKMLGHIQFLEVWIGPASFAPEHLQELLEKPFPYLTHLSLRFRPYVTKATYYQFHKGSYYDSTLQALASWPTSKISSLSVVQDLQPKQDSTLIGSSSRSFAQPLVFFQLDKTIANLLRAEDIMEPLKVFRLRVPARPIVRALTSVPFITQNSDGEPVQLPKIEIMDLSTCGVLEGEVDLLLVHFSALKHLILDGCSILGGQLREGEWNSMGKRCAMAGARRAKDCEKALTAWYERRSLPVDTGINSDPAAIQAGPRRARRGRRGLATATISLRSRTPDPDDVGPRPPFPSRGPASIHIPKFKILPPLPSLKTLCTTTSASVKVESNLAIVNEFEAGWAEGVAQLGVRRARMRETAKNTGTKIFRFVEEATYEPTKDEDWNMILDYAASHGLELVETKDYEAFDTPGCALGESAKIPIPVLCLAGSEADSVHVENCGHSVAADVLTCWPNLLSVS</sequence>
<evidence type="ECO:0000313" key="3">
    <source>
        <dbReference type="Proteomes" id="UP000307440"/>
    </source>
</evidence>
<keyword evidence="3" id="KW-1185">Reference proteome</keyword>
<proteinExistence type="predicted"/>
<dbReference type="EMBL" id="ML210172">
    <property type="protein sequence ID" value="TFK26662.1"/>
    <property type="molecule type" value="Genomic_DNA"/>
</dbReference>
<evidence type="ECO:0000256" key="1">
    <source>
        <dbReference type="SAM" id="MobiDB-lite"/>
    </source>
</evidence>
<protein>
    <recommendedName>
        <fullName evidence="4">F-box domain-containing protein</fullName>
    </recommendedName>
</protein>
<accession>A0A5C3L237</accession>
<dbReference type="OrthoDB" id="3353982at2759"/>
<reference evidence="2 3" key="1">
    <citation type="journal article" date="2019" name="Nat. Ecol. Evol.">
        <title>Megaphylogeny resolves global patterns of mushroom evolution.</title>
        <authorList>
            <person name="Varga T."/>
            <person name="Krizsan K."/>
            <person name="Foldi C."/>
            <person name="Dima B."/>
            <person name="Sanchez-Garcia M."/>
            <person name="Sanchez-Ramirez S."/>
            <person name="Szollosi G.J."/>
            <person name="Szarkandi J.G."/>
            <person name="Papp V."/>
            <person name="Albert L."/>
            <person name="Andreopoulos W."/>
            <person name="Angelini C."/>
            <person name="Antonin V."/>
            <person name="Barry K.W."/>
            <person name="Bougher N.L."/>
            <person name="Buchanan P."/>
            <person name="Buyck B."/>
            <person name="Bense V."/>
            <person name="Catcheside P."/>
            <person name="Chovatia M."/>
            <person name="Cooper J."/>
            <person name="Damon W."/>
            <person name="Desjardin D."/>
            <person name="Finy P."/>
            <person name="Geml J."/>
            <person name="Haridas S."/>
            <person name="Hughes K."/>
            <person name="Justo A."/>
            <person name="Karasinski D."/>
            <person name="Kautmanova I."/>
            <person name="Kiss B."/>
            <person name="Kocsube S."/>
            <person name="Kotiranta H."/>
            <person name="LaButti K.M."/>
            <person name="Lechner B.E."/>
            <person name="Liimatainen K."/>
            <person name="Lipzen A."/>
            <person name="Lukacs Z."/>
            <person name="Mihaltcheva S."/>
            <person name="Morgado L.N."/>
            <person name="Niskanen T."/>
            <person name="Noordeloos M.E."/>
            <person name="Ohm R.A."/>
            <person name="Ortiz-Santana B."/>
            <person name="Ovrebo C."/>
            <person name="Racz N."/>
            <person name="Riley R."/>
            <person name="Savchenko A."/>
            <person name="Shiryaev A."/>
            <person name="Soop K."/>
            <person name="Spirin V."/>
            <person name="Szebenyi C."/>
            <person name="Tomsovsky M."/>
            <person name="Tulloss R.E."/>
            <person name="Uehling J."/>
            <person name="Grigoriev I.V."/>
            <person name="Vagvolgyi C."/>
            <person name="Papp T."/>
            <person name="Martin F.M."/>
            <person name="Miettinen O."/>
            <person name="Hibbett D.S."/>
            <person name="Nagy L.G."/>
        </authorList>
    </citation>
    <scope>NUCLEOTIDE SEQUENCE [LARGE SCALE GENOMIC DNA]</scope>
    <source>
        <strain evidence="2 3">CBS 121175</strain>
    </source>
</reference>
<feature type="region of interest" description="Disordered" evidence="1">
    <location>
        <begin position="342"/>
        <end position="390"/>
    </location>
</feature>
<gene>
    <name evidence="2" type="ORF">FA15DRAFT_263861</name>
</gene>
<organism evidence="2 3">
    <name type="scientific">Coprinopsis marcescibilis</name>
    <name type="common">Agaric fungus</name>
    <name type="synonym">Psathyrella marcescibilis</name>
    <dbReference type="NCBI Taxonomy" id="230819"/>
    <lineage>
        <taxon>Eukaryota</taxon>
        <taxon>Fungi</taxon>
        <taxon>Dikarya</taxon>
        <taxon>Basidiomycota</taxon>
        <taxon>Agaricomycotina</taxon>
        <taxon>Agaricomycetes</taxon>
        <taxon>Agaricomycetidae</taxon>
        <taxon>Agaricales</taxon>
        <taxon>Agaricineae</taxon>
        <taxon>Psathyrellaceae</taxon>
        <taxon>Coprinopsis</taxon>
    </lineage>
</organism>
<evidence type="ECO:0000313" key="2">
    <source>
        <dbReference type="EMBL" id="TFK26662.1"/>
    </source>
</evidence>
<dbReference type="Proteomes" id="UP000307440">
    <property type="component" value="Unassembled WGS sequence"/>
</dbReference>
<name>A0A5C3L237_COPMA</name>
<evidence type="ECO:0008006" key="4">
    <source>
        <dbReference type="Google" id="ProtNLM"/>
    </source>
</evidence>